<evidence type="ECO:0000259" key="5">
    <source>
        <dbReference type="Pfam" id="PF18132"/>
    </source>
</evidence>
<evidence type="ECO:0000313" key="7">
    <source>
        <dbReference type="Proteomes" id="UP001172101"/>
    </source>
</evidence>
<dbReference type="AlphaFoldDB" id="A0AA40DUJ5"/>
<dbReference type="EMBL" id="JAUIRO010000005">
    <property type="protein sequence ID" value="KAK0713932.1"/>
    <property type="molecule type" value="Genomic_DNA"/>
</dbReference>
<dbReference type="RefSeq" id="XP_060295254.1">
    <property type="nucleotide sequence ID" value="XM_060440192.1"/>
</dbReference>
<feature type="domain" description="Tyrosinase C-terminal" evidence="5">
    <location>
        <begin position="276"/>
        <end position="431"/>
    </location>
</feature>
<dbReference type="InterPro" id="IPR041640">
    <property type="entry name" value="Tyrosinase_C"/>
</dbReference>
<evidence type="ECO:0000256" key="4">
    <source>
        <dbReference type="SAM" id="MobiDB-lite"/>
    </source>
</evidence>
<keyword evidence="7" id="KW-1185">Reference proteome</keyword>
<evidence type="ECO:0000256" key="3">
    <source>
        <dbReference type="ARBA" id="ARBA00023033"/>
    </source>
</evidence>
<proteinExistence type="predicted"/>
<keyword evidence="3" id="KW-0503">Monooxygenase</keyword>
<protein>
    <recommendedName>
        <fullName evidence="5">Tyrosinase C-terminal domain-containing protein</fullName>
    </recommendedName>
</protein>
<accession>A0AA40DUJ5</accession>
<dbReference type="Gene3D" id="2.60.310.20">
    <property type="match status" value="1"/>
</dbReference>
<dbReference type="Proteomes" id="UP001172101">
    <property type="component" value="Unassembled WGS sequence"/>
</dbReference>
<dbReference type="GO" id="GO:0004497">
    <property type="term" value="F:monooxygenase activity"/>
    <property type="evidence" value="ECO:0007669"/>
    <property type="project" value="UniProtKB-KW"/>
</dbReference>
<gene>
    <name evidence="6" type="ORF">B0T26DRAFT_678207</name>
</gene>
<organism evidence="6 7">
    <name type="scientific">Lasiosphaeria miniovina</name>
    <dbReference type="NCBI Taxonomy" id="1954250"/>
    <lineage>
        <taxon>Eukaryota</taxon>
        <taxon>Fungi</taxon>
        <taxon>Dikarya</taxon>
        <taxon>Ascomycota</taxon>
        <taxon>Pezizomycotina</taxon>
        <taxon>Sordariomycetes</taxon>
        <taxon>Sordariomycetidae</taxon>
        <taxon>Sordariales</taxon>
        <taxon>Lasiosphaeriaceae</taxon>
        <taxon>Lasiosphaeria</taxon>
    </lineage>
</organism>
<sequence>MVPQSLDPSGYYPIAFMASHMSLGMNLKRATKIIDEYMKDYAVNNFTGNDLQDLKAVDEWHLTDKEKPWEYNIPQAFEEANKKVEIRISSGSGKTDDGLYRFRMPEDMTMGDKKLPKNLRITSYSDEVTVKTGVMNEGLRDAYHRLFPIAKFQDFASTEFTGKKNVYANCEALRNKMHRWCGEPPAPKDGDTVSQLGHMPAVVVAAFGPYFGFITGYTYLIPDKQPYIADGVYDRQAYLEAIKSELTDKYNAARNAAEKSVISADPGDTDGGTFDDYAVNVAYGKMALGGRQFTVYIFVGKVPSTLPYDVHGPKGSLVGQVVSFTSLATEAGGGGQGCTKCTQQAVDRTQATGRVVLTNGLITRWKQQLVHTPRSSTSSSGGSPPPAALASMSPVDLVHFLEANLHWRVTTDDDGLLVDDLEAVLPSLKVSLVAGKAQHFPEPAELSRLWDFRPAYQVTAGRPGGAKREDSLYPAGEEWQAEA</sequence>
<feature type="region of interest" description="Disordered" evidence="4">
    <location>
        <begin position="368"/>
        <end position="388"/>
    </location>
</feature>
<evidence type="ECO:0000256" key="2">
    <source>
        <dbReference type="ARBA" id="ARBA00023002"/>
    </source>
</evidence>
<evidence type="ECO:0000256" key="1">
    <source>
        <dbReference type="ARBA" id="ARBA00001973"/>
    </source>
</evidence>
<dbReference type="GeneID" id="85323462"/>
<comment type="caution">
    <text evidence="6">The sequence shown here is derived from an EMBL/GenBank/DDBJ whole genome shotgun (WGS) entry which is preliminary data.</text>
</comment>
<dbReference type="Pfam" id="PF18132">
    <property type="entry name" value="Tyrosinase_C"/>
    <property type="match status" value="1"/>
</dbReference>
<feature type="compositionally biased region" description="Low complexity" evidence="4">
    <location>
        <begin position="373"/>
        <end position="388"/>
    </location>
</feature>
<dbReference type="Gene3D" id="1.10.1280.10">
    <property type="entry name" value="Di-copper center containing domain from catechol oxidase"/>
    <property type="match status" value="1"/>
</dbReference>
<name>A0AA40DUJ5_9PEZI</name>
<comment type="cofactor">
    <cofactor evidence="1">
        <name>Cu(2+)</name>
        <dbReference type="ChEBI" id="CHEBI:29036"/>
    </cofactor>
</comment>
<evidence type="ECO:0000313" key="6">
    <source>
        <dbReference type="EMBL" id="KAK0713932.1"/>
    </source>
</evidence>
<dbReference type="InterPro" id="IPR008922">
    <property type="entry name" value="Di-copper_centre_dom_sf"/>
</dbReference>
<keyword evidence="2" id="KW-0560">Oxidoreductase</keyword>
<feature type="region of interest" description="Disordered" evidence="4">
    <location>
        <begin position="460"/>
        <end position="483"/>
    </location>
</feature>
<reference evidence="6" key="1">
    <citation type="submission" date="2023-06" db="EMBL/GenBank/DDBJ databases">
        <title>Genome-scale phylogeny and comparative genomics of the fungal order Sordariales.</title>
        <authorList>
            <consortium name="Lawrence Berkeley National Laboratory"/>
            <person name="Hensen N."/>
            <person name="Bonometti L."/>
            <person name="Westerberg I."/>
            <person name="Brannstrom I.O."/>
            <person name="Guillou S."/>
            <person name="Cros-Aarteil S."/>
            <person name="Calhoun S."/>
            <person name="Haridas S."/>
            <person name="Kuo A."/>
            <person name="Mondo S."/>
            <person name="Pangilinan J."/>
            <person name="Riley R."/>
            <person name="LaButti K."/>
            <person name="Andreopoulos B."/>
            <person name="Lipzen A."/>
            <person name="Chen C."/>
            <person name="Yanf M."/>
            <person name="Daum C."/>
            <person name="Ng V."/>
            <person name="Clum A."/>
            <person name="Steindorff A."/>
            <person name="Ohm R."/>
            <person name="Martin F."/>
            <person name="Silar P."/>
            <person name="Natvig D."/>
            <person name="Lalanne C."/>
            <person name="Gautier V."/>
            <person name="Ament-velasquez S.L."/>
            <person name="Kruys A."/>
            <person name="Hutchinson M.I."/>
            <person name="Powell A.J."/>
            <person name="Barry K."/>
            <person name="Miller A.N."/>
            <person name="Grigoriev I.V."/>
            <person name="Debuchy R."/>
            <person name="Gladieux P."/>
            <person name="Thoren M.H."/>
            <person name="Johannesson H."/>
        </authorList>
    </citation>
    <scope>NUCLEOTIDE SEQUENCE</scope>
    <source>
        <strain evidence="6">SMH2392-1A</strain>
    </source>
</reference>